<name>V6LBX2_9EUKA</name>
<feature type="transmembrane region" description="Helical" evidence="2">
    <location>
        <begin position="287"/>
        <end position="311"/>
    </location>
</feature>
<keyword evidence="2" id="KW-1133">Transmembrane helix</keyword>
<gene>
    <name evidence="3" type="ORF">SS50377_18799</name>
</gene>
<accession>V6LBX2</accession>
<proteinExistence type="predicted"/>
<dbReference type="EMBL" id="KI546168">
    <property type="protein sequence ID" value="EST41713.1"/>
    <property type="molecule type" value="Genomic_DNA"/>
</dbReference>
<protein>
    <submittedName>
        <fullName evidence="3">Uncharacterized protein</fullName>
    </submittedName>
</protein>
<keyword evidence="2" id="KW-0812">Transmembrane</keyword>
<reference evidence="3" key="1">
    <citation type="journal article" date="2014" name="PLoS Genet.">
        <title>The Genome of Spironucleus salmonicida Highlights a Fish Pathogen Adapted to Fluctuating Environments.</title>
        <authorList>
            <person name="Xu F."/>
            <person name="Jerlstrom-Hultqvist J."/>
            <person name="Einarsson E."/>
            <person name="Astvaldsson A."/>
            <person name="Svard S.G."/>
            <person name="Andersson J.O."/>
        </authorList>
    </citation>
    <scope>NUCLEOTIDE SEQUENCE</scope>
</reference>
<keyword evidence="2" id="KW-0472">Membrane</keyword>
<evidence type="ECO:0000256" key="2">
    <source>
        <dbReference type="SAM" id="Phobius"/>
    </source>
</evidence>
<dbReference type="VEuPathDB" id="GiardiaDB:SS50377_23112"/>
<feature type="coiled-coil region" evidence="1">
    <location>
        <begin position="102"/>
        <end position="157"/>
    </location>
</feature>
<keyword evidence="1" id="KW-0175">Coiled coil</keyword>
<evidence type="ECO:0000256" key="1">
    <source>
        <dbReference type="SAM" id="Coils"/>
    </source>
</evidence>
<evidence type="ECO:0000313" key="3">
    <source>
        <dbReference type="EMBL" id="EST41713.1"/>
    </source>
</evidence>
<dbReference type="AlphaFoldDB" id="V6LBX2"/>
<organism evidence="3">
    <name type="scientific">Spironucleus salmonicida</name>
    <dbReference type="NCBI Taxonomy" id="348837"/>
    <lineage>
        <taxon>Eukaryota</taxon>
        <taxon>Metamonada</taxon>
        <taxon>Diplomonadida</taxon>
        <taxon>Hexamitidae</taxon>
        <taxon>Hexamitinae</taxon>
        <taxon>Spironucleus</taxon>
    </lineage>
</organism>
<sequence length="315" mass="36784">MSWSQMSLPIPIDENYEQYLDIQQQVLDVIQRFSLTSDNYTTVDQLGFLSRVDDQSTREALQHFMSIHSNSDTFSINHIIDFLYFHMNDIIPPAPVSNIKNYQQDELANESMKLKIQQQEAEKSLALKKKIEVKNRQQDLELQKQKLLQELDDYQSYEGENIIIEPQIVAYNANIQQEIIQCFTQLQDYFCSRIQAQEELITERLQQKPKKTKIQSIFQVQRKNFEPKEFQKNLRDLSTQLANLARNLHKETLQSQIDLKYVFLEIDKLGSEANININRAMDEASQYVVISQAGVILCVFIIIIGQFLIIVKVSV</sequence>